<dbReference type="PIRSF" id="PIRSF016281">
    <property type="entry name" value="EIF-3_zeta"/>
    <property type="match status" value="1"/>
</dbReference>
<feature type="region of interest" description="Disordered" evidence="5">
    <location>
        <begin position="112"/>
        <end position="143"/>
    </location>
</feature>
<dbReference type="Pfam" id="PF05091">
    <property type="entry name" value="eIF-3_zeta"/>
    <property type="match status" value="1"/>
</dbReference>
<evidence type="ECO:0000256" key="2">
    <source>
        <dbReference type="ARBA" id="ARBA00022540"/>
    </source>
</evidence>
<dbReference type="InParanoid" id="A0A090M871"/>
<dbReference type="GO" id="GO:0005852">
    <property type="term" value="C:eukaryotic translation initiation factor 3 complex"/>
    <property type="evidence" value="ECO:0007669"/>
    <property type="project" value="InterPro"/>
</dbReference>
<evidence type="ECO:0000256" key="5">
    <source>
        <dbReference type="SAM" id="MobiDB-lite"/>
    </source>
</evidence>
<reference evidence="7" key="1">
    <citation type="journal article" date="2006" name="Proc. Natl. Acad. Sci. U.S.A.">
        <title>Genome analysis of the smallest free-living eukaryote Ostreococcus tauri unveils many unique features.</title>
        <authorList>
            <person name="Derelle E."/>
            <person name="Ferraz C."/>
            <person name="Rombauts S."/>
            <person name="Rouze P."/>
            <person name="Worden A.Z."/>
            <person name="Robbens S."/>
            <person name="Partensky F."/>
            <person name="Degroeve S."/>
            <person name="Echeynie S."/>
            <person name="Cooke R."/>
            <person name="Saeys Y."/>
            <person name="Wuyts J."/>
            <person name="Jabbari K."/>
            <person name="Bowler C."/>
            <person name="Panaud O."/>
            <person name="Piegu B."/>
            <person name="Ball S.G."/>
            <person name="Ral J.-P."/>
            <person name="Bouget F.-Y."/>
            <person name="Piganeau G."/>
            <person name="De Baets B."/>
            <person name="Picard A."/>
            <person name="Delseny M."/>
            <person name="Demaille J."/>
            <person name="Van de Peer Y."/>
            <person name="Moreau H."/>
        </authorList>
    </citation>
    <scope>NUCLEOTIDE SEQUENCE [LARGE SCALE GENOMIC DNA]</scope>
    <source>
        <strain evidence="7">OTTH 0595 / CCAP 157/2 / RCC745</strain>
    </source>
</reference>
<dbReference type="PANTHER" id="PTHR12399:SF0">
    <property type="entry name" value="EUKARYOTIC TRANSLATION INITIATION FACTOR 3 SUBUNIT D"/>
    <property type="match status" value="1"/>
</dbReference>
<evidence type="ECO:0000256" key="4">
    <source>
        <dbReference type="ARBA" id="ARBA00022917"/>
    </source>
</evidence>
<comment type="caution">
    <text evidence="6">The sequence shown here is derived from an EMBL/GenBank/DDBJ whole genome shotgun (WGS) entry which is preliminary data.</text>
</comment>
<protein>
    <submittedName>
        <fullName evidence="6">Eukaryotic translation initiation factor 3 subunit D</fullName>
    </submittedName>
</protein>
<evidence type="ECO:0000313" key="6">
    <source>
        <dbReference type="EMBL" id="CEG01343.1"/>
    </source>
</evidence>
<feature type="compositionally biased region" description="Basic and acidic residues" evidence="5">
    <location>
        <begin position="55"/>
        <end position="82"/>
    </location>
</feature>
<dbReference type="KEGG" id="ota:OT_ostta08g00410"/>
<evidence type="ECO:0000256" key="3">
    <source>
        <dbReference type="ARBA" id="ARBA00022884"/>
    </source>
</evidence>
<dbReference type="InterPro" id="IPR007783">
    <property type="entry name" value="eIF3d"/>
</dbReference>
<dbReference type="FunCoup" id="A0A090M871">
    <property type="interactions" value="2096"/>
</dbReference>
<keyword evidence="2 6" id="KW-0396">Initiation factor</keyword>
<evidence type="ECO:0000256" key="1">
    <source>
        <dbReference type="ARBA" id="ARBA00022490"/>
    </source>
</evidence>
<name>A0A090M871_OSTTA</name>
<keyword evidence="7" id="KW-1185">Reference proteome</keyword>
<feature type="region of interest" description="Disordered" evidence="5">
    <location>
        <begin position="45"/>
        <end position="85"/>
    </location>
</feature>
<proteinExistence type="predicted"/>
<evidence type="ECO:0000313" key="7">
    <source>
        <dbReference type="Proteomes" id="UP000009170"/>
    </source>
</evidence>
<organism evidence="6 7">
    <name type="scientific">Ostreococcus tauri</name>
    <name type="common">Marine green alga</name>
    <dbReference type="NCBI Taxonomy" id="70448"/>
    <lineage>
        <taxon>Eukaryota</taxon>
        <taxon>Viridiplantae</taxon>
        <taxon>Chlorophyta</taxon>
        <taxon>Mamiellophyceae</taxon>
        <taxon>Mamiellales</taxon>
        <taxon>Bathycoccaceae</taxon>
        <taxon>Ostreococcus</taxon>
    </lineage>
</organism>
<dbReference type="GO" id="GO:0003743">
    <property type="term" value="F:translation initiation factor activity"/>
    <property type="evidence" value="ECO:0007669"/>
    <property type="project" value="UniProtKB-KW"/>
</dbReference>
<keyword evidence="4" id="KW-0648">Protein biosynthesis</keyword>
<dbReference type="OrthoDB" id="16538at2759"/>
<dbReference type="GeneID" id="9831564"/>
<dbReference type="EMBL" id="CAID01000008">
    <property type="protein sequence ID" value="CEG01343.1"/>
    <property type="molecule type" value="Genomic_DNA"/>
</dbReference>
<dbReference type="AlphaFoldDB" id="A0A090M871"/>
<dbReference type="STRING" id="70448.A0A090M871"/>
<reference evidence="6 7" key="2">
    <citation type="journal article" date="2014" name="BMC Genomics">
        <title>An improved genome of the model marine alga Ostreococcus tauri unfolds by assessing Illumina de novo assemblies.</title>
        <authorList>
            <person name="Blanc-Mathieu R."/>
            <person name="Verhelst B."/>
            <person name="Derelle E."/>
            <person name="Rombauts S."/>
            <person name="Bouget F.Y."/>
            <person name="Carre I."/>
            <person name="Chateau A."/>
            <person name="Eyre-Walker A."/>
            <person name="Grimsley N."/>
            <person name="Moreau H."/>
            <person name="Piegu B."/>
            <person name="Rivals E."/>
            <person name="Schackwitz W."/>
            <person name="Van de Peer Y."/>
            <person name="Piganeau G."/>
        </authorList>
    </citation>
    <scope>NUCLEOTIDE SEQUENCE [LARGE SCALE GENOMIC DNA]</scope>
    <source>
        <strain evidence="7">OTTH 0595 / CCAP 157/2 / RCC745</strain>
    </source>
</reference>
<sequence length="560" mass="63465">MAARLELSTMATDAETFGPTRERLVTSEIAEMIYAPYNHTDKFGRVSDWLAEDERDGRGNRGETREKRERRERKEERAKDKAAANGGAGVETVFNFVADVVEEESFSLVDNATTRGSGRRDGGGGGRGGGRWNQFGGRGRGRGMTEEFARDLGVGAERERNRQARIQSRKAAQWNTWAYNRQQQQVHYSASVDIRPDWEVVEQIHFPEIIKQSHVLEDAQPEDLASYGSVRWFDKSYDRVTPKTEVPLRRRTDEPPRNLTASDDPIIQKYSESGAGNVFTTDNVLAAIMCAARSNYSWDILIRKKDGKMFLDKRNDGNFDLLTVSETAQEAITDDPDDMNGVPQLSQEGTKVNRAFVEQSLNSEKDAVKVGEPVPFFNEVETDSVAYKYRKWNVDEKTQLVCRCEYNGVSESKGMDKGKALTTLVKALNEFDSKVTGIDWRLKIETQRGAVIANELKNNANKLAKWTAMAMLVDAELIKLGFVSRTHPRDPNLHVVLNTQTYKTKDFAQQINLKESSMWGSLKLFLETCRKFEDGNYLCVKDPSKATLRFYKYEEKASVF</sequence>
<dbReference type="Proteomes" id="UP000009170">
    <property type="component" value="Unassembled WGS sequence"/>
</dbReference>
<dbReference type="PANTHER" id="PTHR12399">
    <property type="entry name" value="EUKARYOTIC TRANSLATION INITIATION FACTOR 3 SUBUNIT 7"/>
    <property type="match status" value="1"/>
</dbReference>
<dbReference type="RefSeq" id="XP_003080609.2">
    <property type="nucleotide sequence ID" value="XM_003080561.2"/>
</dbReference>
<dbReference type="GO" id="GO:0003723">
    <property type="term" value="F:RNA binding"/>
    <property type="evidence" value="ECO:0007669"/>
    <property type="project" value="UniProtKB-KW"/>
</dbReference>
<keyword evidence="1" id="KW-0963">Cytoplasm</keyword>
<gene>
    <name evidence="6" type="ORF">OT_ostta08g00410</name>
</gene>
<keyword evidence="3" id="KW-0694">RNA-binding</keyword>
<accession>A0A090M871</accession>